<dbReference type="Proteomes" id="UP000241421">
    <property type="component" value="Unassembled WGS sequence"/>
</dbReference>
<dbReference type="RefSeq" id="WP_106760239.1">
    <property type="nucleotide sequence ID" value="NZ_PXWF02000324.1"/>
</dbReference>
<evidence type="ECO:0000256" key="1">
    <source>
        <dbReference type="SAM" id="SignalP"/>
    </source>
</evidence>
<evidence type="ECO:0000313" key="3">
    <source>
        <dbReference type="Proteomes" id="UP000241421"/>
    </source>
</evidence>
<proteinExistence type="predicted"/>
<keyword evidence="3" id="KW-1185">Reference proteome</keyword>
<feature type="signal peptide" evidence="1">
    <location>
        <begin position="1"/>
        <end position="33"/>
    </location>
</feature>
<name>A0A2U2HC22_9BURK</name>
<reference evidence="2 3" key="1">
    <citation type="submission" date="2018-04" db="EMBL/GenBank/DDBJ databases">
        <title>Massilia violaceinigra sp. nov., a novel purple-pigmented bacterium isolated from Tianshan glacier, Xinjiang, China.</title>
        <authorList>
            <person name="Wang H."/>
        </authorList>
    </citation>
    <scope>NUCLEOTIDE SEQUENCE [LARGE SCALE GENOMIC DNA]</scope>
    <source>
        <strain evidence="2 3">B448-2</strain>
    </source>
</reference>
<dbReference type="InterPro" id="IPR017465">
    <property type="entry name" value="EpsL_proteobac"/>
</dbReference>
<organism evidence="2 3">
    <name type="scientific">Massilia glaciei</name>
    <dbReference type="NCBI Taxonomy" id="1524097"/>
    <lineage>
        <taxon>Bacteria</taxon>
        <taxon>Pseudomonadati</taxon>
        <taxon>Pseudomonadota</taxon>
        <taxon>Betaproteobacteria</taxon>
        <taxon>Burkholderiales</taxon>
        <taxon>Oxalobacteraceae</taxon>
        <taxon>Telluria group</taxon>
        <taxon>Massilia</taxon>
    </lineage>
</organism>
<dbReference type="EMBL" id="PXWF02000324">
    <property type="protein sequence ID" value="PWF40426.1"/>
    <property type="molecule type" value="Genomic_DNA"/>
</dbReference>
<dbReference type="OrthoDB" id="8576304at2"/>
<accession>A0A2U2HC22</accession>
<evidence type="ECO:0008006" key="4">
    <source>
        <dbReference type="Google" id="ProtNLM"/>
    </source>
</evidence>
<keyword evidence="1" id="KW-0732">Signal</keyword>
<dbReference type="SUPFAM" id="SSF56935">
    <property type="entry name" value="Porins"/>
    <property type="match status" value="1"/>
</dbReference>
<gene>
    <name evidence="2" type="ORF">C7C56_025970</name>
</gene>
<feature type="chain" id="PRO_5015539794" description="Exopolysaccharide biosynthesis protein EpsL" evidence="1">
    <location>
        <begin position="34"/>
        <end position="408"/>
    </location>
</feature>
<protein>
    <recommendedName>
        <fullName evidence="4">Exopolysaccharide biosynthesis protein EpsL</fullName>
    </recommendedName>
</protein>
<comment type="caution">
    <text evidence="2">The sequence shown here is derived from an EMBL/GenBank/DDBJ whole genome shotgun (WGS) entry which is preliminary data.</text>
</comment>
<dbReference type="AlphaFoldDB" id="A0A2U2HC22"/>
<dbReference type="NCBIfam" id="TIGR03014">
    <property type="entry name" value="EpsL"/>
    <property type="match status" value="1"/>
</dbReference>
<evidence type="ECO:0000313" key="2">
    <source>
        <dbReference type="EMBL" id="PWF40426.1"/>
    </source>
</evidence>
<sequence>MLNSNSRRSTCHRNAPRRLALLGASLLCGAAWAGPNDAVHPFVGLSYHYDDNLLRIADDAPAFDGAPGDTARRAVAGVLFEQTYSRQKVYLLGKLSKVSFNRFERLDHDDKDFQARLDWQIGKQFEGKASATYAQGLAPYADFRTTERNLREIERQALEGAWRFHPSWRVRAGASGEQYTYELERLRVNNRESDTIELGGDYLAAGGSTVGLQLRRIDARYPNGRAVGQIVFDDSFEQTEIKAKVVWRYSEKTQLTFLGGWVERRHARFGERDTSGTNARADLNWAPREALRLTGSAWREFAAVESVLANASLSKGVSVDAVWDYSAKLKIDAGLRREKRDFRGLVVGLEGAALNDTSRYASVGAAWTPTVGSNVRLATFHDARSGSPVFGNGDYSAKGVSLSASIQF</sequence>